<keyword evidence="2" id="KW-1185">Reference proteome</keyword>
<dbReference type="AlphaFoldDB" id="A0AAV5VSF6"/>
<reference evidence="1" key="1">
    <citation type="submission" date="2023-10" db="EMBL/GenBank/DDBJ databases">
        <title>Genome assembly of Pristionchus species.</title>
        <authorList>
            <person name="Yoshida K."/>
            <person name="Sommer R.J."/>
        </authorList>
    </citation>
    <scope>NUCLEOTIDE SEQUENCE</scope>
    <source>
        <strain evidence="1">RS5133</strain>
    </source>
</reference>
<sequence length="82" mass="9181">LEHLLVEFLSSRDLLDANYFRPRCAICYFGIDNGNEGAHVMPRVAQQICHPTEVIGVRVGKLGVVHENLVRVCGKKAGKKHR</sequence>
<protein>
    <recommendedName>
        <fullName evidence="3">Ribosomal protein</fullName>
    </recommendedName>
</protein>
<name>A0AAV5VSF6_9BILA</name>
<comment type="caution">
    <text evidence="1">The sequence shown here is derived from an EMBL/GenBank/DDBJ whole genome shotgun (WGS) entry which is preliminary data.</text>
</comment>
<evidence type="ECO:0008006" key="3">
    <source>
        <dbReference type="Google" id="ProtNLM"/>
    </source>
</evidence>
<evidence type="ECO:0000313" key="1">
    <source>
        <dbReference type="EMBL" id="GMT22430.1"/>
    </source>
</evidence>
<feature type="non-terminal residue" evidence="1">
    <location>
        <position position="82"/>
    </location>
</feature>
<evidence type="ECO:0000313" key="2">
    <source>
        <dbReference type="Proteomes" id="UP001432322"/>
    </source>
</evidence>
<dbReference type="EMBL" id="BTSY01000004">
    <property type="protein sequence ID" value="GMT22430.1"/>
    <property type="molecule type" value="Genomic_DNA"/>
</dbReference>
<feature type="non-terminal residue" evidence="1">
    <location>
        <position position="1"/>
    </location>
</feature>
<gene>
    <name evidence="1" type="ORF">PFISCL1PPCAC_13727</name>
</gene>
<accession>A0AAV5VSF6</accession>
<dbReference type="Proteomes" id="UP001432322">
    <property type="component" value="Unassembled WGS sequence"/>
</dbReference>
<organism evidence="1 2">
    <name type="scientific">Pristionchus fissidentatus</name>
    <dbReference type="NCBI Taxonomy" id="1538716"/>
    <lineage>
        <taxon>Eukaryota</taxon>
        <taxon>Metazoa</taxon>
        <taxon>Ecdysozoa</taxon>
        <taxon>Nematoda</taxon>
        <taxon>Chromadorea</taxon>
        <taxon>Rhabditida</taxon>
        <taxon>Rhabditina</taxon>
        <taxon>Diplogasteromorpha</taxon>
        <taxon>Diplogasteroidea</taxon>
        <taxon>Neodiplogasteridae</taxon>
        <taxon>Pristionchus</taxon>
    </lineage>
</organism>
<proteinExistence type="predicted"/>